<accession>A0AB73BM11</accession>
<sequence>MIELRFKQRYSPEIITPPIKLRFNIDHVEPELKSIGVDFQLNWLSQELIIQSKDLYWHNQKVGTEINIASTREKLATALFNFDWQYTALITAQTSAVWGNSGYVSNVIKMPYKIITAIEYNEKDFNWLTQLSVEHTEFKQLWNSSELLKTVRELHWHVKPLLESRELVIHYGETDKEYICYWRNHPFKGYVNLEFTAAATSQNGRLVMRFNNPDKICYWGLPGGLVRGDDDVPTIDRKIPIEPQIRNTYIMQPTINCVRVFDDVKILISSVNYSVSRSQFSATANLKFCSRIDLERALDQELKISINGYDFYVICEQPSTSKRFANSSYSASCRGRFALLSAPYARATNYANPTAKTLAGIMSDILVNTGWSLDNKMIDYPIPTGAFSYTNLTPAAALLSVAKSVGAMLDIDNANKTVSVIPSWPVMPWDTENAICDVILNDSIILEHNTSQTISQEHNAIFVRGEQQGVACKIKRAGTLGDQFANDVVDTLITHNQAARQRGTCELANSGKKQNTTIRTKLLDDLPPIRPGMLVGVTYSNSTYKATCDSMDISASINNSGAITVSQTIKVISNV</sequence>
<name>A0AB73BM11_9GAMM</name>
<reference evidence="1 2" key="1">
    <citation type="submission" date="2019-01" db="EMBL/GenBank/DDBJ databases">
        <title>Genome sequences of marine Pseudoalteromonas species.</title>
        <authorList>
            <person name="Boraston A.B."/>
            <person name="Hehemann J.-H."/>
            <person name="Vickers C.J."/>
            <person name="Salama-Alber O."/>
            <person name="Abe K."/>
            <person name="Hettle A.J."/>
        </authorList>
    </citation>
    <scope>NUCLEOTIDE SEQUENCE [LARGE SCALE GENOMIC DNA]</scope>
    <source>
        <strain evidence="1 2">PS42</strain>
    </source>
</reference>
<dbReference type="RefSeq" id="WP_149613315.1">
    <property type="nucleotide sequence ID" value="NZ_SEUK01000031.1"/>
</dbReference>
<protein>
    <submittedName>
        <fullName evidence="1">Uncharacterized protein</fullName>
    </submittedName>
</protein>
<evidence type="ECO:0000313" key="1">
    <source>
        <dbReference type="EMBL" id="KAA1165488.1"/>
    </source>
</evidence>
<evidence type="ECO:0000313" key="2">
    <source>
        <dbReference type="Proteomes" id="UP000324162"/>
    </source>
</evidence>
<proteinExistence type="predicted"/>
<organism evidence="1 2">
    <name type="scientific">Pseudoalteromonas fuliginea</name>
    <dbReference type="NCBI Taxonomy" id="1872678"/>
    <lineage>
        <taxon>Bacteria</taxon>
        <taxon>Pseudomonadati</taxon>
        <taxon>Pseudomonadota</taxon>
        <taxon>Gammaproteobacteria</taxon>
        <taxon>Alteromonadales</taxon>
        <taxon>Pseudoalteromonadaceae</taxon>
        <taxon>Pseudoalteromonas</taxon>
    </lineage>
</organism>
<dbReference type="EMBL" id="SEUK01000031">
    <property type="protein sequence ID" value="KAA1165488.1"/>
    <property type="molecule type" value="Genomic_DNA"/>
</dbReference>
<gene>
    <name evidence="1" type="ORF">EU508_00715</name>
</gene>
<dbReference type="Proteomes" id="UP000324162">
    <property type="component" value="Unassembled WGS sequence"/>
</dbReference>
<dbReference type="AlphaFoldDB" id="A0AB73BM11"/>
<comment type="caution">
    <text evidence="1">The sequence shown here is derived from an EMBL/GenBank/DDBJ whole genome shotgun (WGS) entry which is preliminary data.</text>
</comment>